<organism evidence="2 3">
    <name type="scientific">Aspergillus wentii DTO 134E9</name>
    <dbReference type="NCBI Taxonomy" id="1073089"/>
    <lineage>
        <taxon>Eukaryota</taxon>
        <taxon>Fungi</taxon>
        <taxon>Dikarya</taxon>
        <taxon>Ascomycota</taxon>
        <taxon>Pezizomycotina</taxon>
        <taxon>Eurotiomycetes</taxon>
        <taxon>Eurotiomycetidae</taxon>
        <taxon>Eurotiales</taxon>
        <taxon>Aspergillaceae</taxon>
        <taxon>Aspergillus</taxon>
        <taxon>Aspergillus subgen. Cremei</taxon>
    </lineage>
</organism>
<dbReference type="EMBL" id="KV878211">
    <property type="protein sequence ID" value="OJJ36339.1"/>
    <property type="molecule type" value="Genomic_DNA"/>
</dbReference>
<protein>
    <recommendedName>
        <fullName evidence="4">MARVEL domain-containing protein</fullName>
    </recommendedName>
</protein>
<dbReference type="Proteomes" id="UP000184383">
    <property type="component" value="Unassembled WGS sequence"/>
</dbReference>
<keyword evidence="1" id="KW-0812">Transmembrane</keyword>
<dbReference type="VEuPathDB" id="FungiDB:ASPWEDRAFT_37909"/>
<gene>
    <name evidence="2" type="ORF">ASPWEDRAFT_37909</name>
</gene>
<evidence type="ECO:0008006" key="4">
    <source>
        <dbReference type="Google" id="ProtNLM"/>
    </source>
</evidence>
<evidence type="ECO:0000313" key="3">
    <source>
        <dbReference type="Proteomes" id="UP000184383"/>
    </source>
</evidence>
<feature type="transmembrane region" description="Helical" evidence="1">
    <location>
        <begin position="103"/>
        <end position="122"/>
    </location>
</feature>
<reference evidence="3" key="1">
    <citation type="journal article" date="2017" name="Genome Biol.">
        <title>Comparative genomics reveals high biological diversity and specific adaptations in the industrially and medically important fungal genus Aspergillus.</title>
        <authorList>
            <person name="de Vries R.P."/>
            <person name="Riley R."/>
            <person name="Wiebenga A."/>
            <person name="Aguilar-Osorio G."/>
            <person name="Amillis S."/>
            <person name="Uchima C.A."/>
            <person name="Anderluh G."/>
            <person name="Asadollahi M."/>
            <person name="Askin M."/>
            <person name="Barry K."/>
            <person name="Battaglia E."/>
            <person name="Bayram O."/>
            <person name="Benocci T."/>
            <person name="Braus-Stromeyer S.A."/>
            <person name="Caldana C."/>
            <person name="Canovas D."/>
            <person name="Cerqueira G.C."/>
            <person name="Chen F."/>
            <person name="Chen W."/>
            <person name="Choi C."/>
            <person name="Clum A."/>
            <person name="Dos Santos R.A."/>
            <person name="Damasio A.R."/>
            <person name="Diallinas G."/>
            <person name="Emri T."/>
            <person name="Fekete E."/>
            <person name="Flipphi M."/>
            <person name="Freyberg S."/>
            <person name="Gallo A."/>
            <person name="Gournas C."/>
            <person name="Habgood R."/>
            <person name="Hainaut M."/>
            <person name="Harispe M.L."/>
            <person name="Henrissat B."/>
            <person name="Hilden K.S."/>
            <person name="Hope R."/>
            <person name="Hossain A."/>
            <person name="Karabika E."/>
            <person name="Karaffa L."/>
            <person name="Karanyi Z."/>
            <person name="Krasevec N."/>
            <person name="Kuo A."/>
            <person name="Kusch H."/>
            <person name="LaButti K."/>
            <person name="Lagendijk E.L."/>
            <person name="Lapidus A."/>
            <person name="Levasseur A."/>
            <person name="Lindquist E."/>
            <person name="Lipzen A."/>
            <person name="Logrieco A.F."/>
            <person name="MacCabe A."/>
            <person name="Maekelae M.R."/>
            <person name="Malavazi I."/>
            <person name="Melin P."/>
            <person name="Meyer V."/>
            <person name="Mielnichuk N."/>
            <person name="Miskei M."/>
            <person name="Molnar A.P."/>
            <person name="Mule G."/>
            <person name="Ngan C.Y."/>
            <person name="Orejas M."/>
            <person name="Orosz E."/>
            <person name="Ouedraogo J.P."/>
            <person name="Overkamp K.M."/>
            <person name="Park H.-S."/>
            <person name="Perrone G."/>
            <person name="Piumi F."/>
            <person name="Punt P.J."/>
            <person name="Ram A.F."/>
            <person name="Ramon A."/>
            <person name="Rauscher S."/>
            <person name="Record E."/>
            <person name="Riano-Pachon D.M."/>
            <person name="Robert V."/>
            <person name="Roehrig J."/>
            <person name="Ruller R."/>
            <person name="Salamov A."/>
            <person name="Salih N.S."/>
            <person name="Samson R.A."/>
            <person name="Sandor E."/>
            <person name="Sanguinetti M."/>
            <person name="Schuetze T."/>
            <person name="Sepcic K."/>
            <person name="Shelest E."/>
            <person name="Sherlock G."/>
            <person name="Sophianopoulou V."/>
            <person name="Squina F.M."/>
            <person name="Sun H."/>
            <person name="Susca A."/>
            <person name="Todd R.B."/>
            <person name="Tsang A."/>
            <person name="Unkles S.E."/>
            <person name="van de Wiele N."/>
            <person name="van Rossen-Uffink D."/>
            <person name="Oliveira J.V."/>
            <person name="Vesth T.C."/>
            <person name="Visser J."/>
            <person name="Yu J.-H."/>
            <person name="Zhou M."/>
            <person name="Andersen M.R."/>
            <person name="Archer D.B."/>
            <person name="Baker S.E."/>
            <person name="Benoit I."/>
            <person name="Brakhage A.A."/>
            <person name="Braus G.H."/>
            <person name="Fischer R."/>
            <person name="Frisvad J.C."/>
            <person name="Goldman G.H."/>
            <person name="Houbraken J."/>
            <person name="Oakley B."/>
            <person name="Pocsi I."/>
            <person name="Scazzocchio C."/>
            <person name="Seiboth B."/>
            <person name="vanKuyk P.A."/>
            <person name="Wortman J."/>
            <person name="Dyer P.S."/>
            <person name="Grigoriev I.V."/>
        </authorList>
    </citation>
    <scope>NUCLEOTIDE SEQUENCE [LARGE SCALE GENOMIC DNA]</scope>
    <source>
        <strain evidence="3">DTO 134E9</strain>
    </source>
</reference>
<dbReference type="RefSeq" id="XP_040690015.1">
    <property type="nucleotide sequence ID" value="XM_040834786.1"/>
</dbReference>
<name>A0A1L9RN06_ASPWE</name>
<evidence type="ECO:0000313" key="2">
    <source>
        <dbReference type="EMBL" id="OJJ36339.1"/>
    </source>
</evidence>
<dbReference type="AlphaFoldDB" id="A0A1L9RN06"/>
<keyword evidence="1" id="KW-0472">Membrane</keyword>
<proteinExistence type="predicted"/>
<feature type="transmembrane region" description="Helical" evidence="1">
    <location>
        <begin position="76"/>
        <end position="96"/>
    </location>
</feature>
<dbReference type="OrthoDB" id="4361504at2759"/>
<feature type="transmembrane region" description="Helical" evidence="1">
    <location>
        <begin position="29"/>
        <end position="50"/>
    </location>
</feature>
<feature type="transmembrane region" description="Helical" evidence="1">
    <location>
        <begin position="149"/>
        <end position="169"/>
    </location>
</feature>
<sequence length="191" mass="21498">MPSNFYEQTTPAWCIEAVPRPHKRWLSFLSVRFVTVLFSLIGLICFAWGYPQQQDGGIAYGDGPTASLACSNLGTAAYGFAWSSIFILVVVIFNCAVHPGASITFDFLACAAQACTSVWYIYELEHYYDFRRPSSYGKGDEKKLVRVEAFATIVILLSAILYFVLFIWGCRICHVQRKRGIQNTKFVMESA</sequence>
<keyword evidence="1" id="KW-1133">Transmembrane helix</keyword>
<dbReference type="GeneID" id="63750634"/>
<accession>A0A1L9RN06</accession>
<keyword evidence="3" id="KW-1185">Reference proteome</keyword>
<evidence type="ECO:0000256" key="1">
    <source>
        <dbReference type="SAM" id="Phobius"/>
    </source>
</evidence>